<name>A0A7Y0HH91_9PROT</name>
<organism evidence="1 2">
    <name type="scientific">Pacificispira spongiicola</name>
    <dbReference type="NCBI Taxonomy" id="2729598"/>
    <lineage>
        <taxon>Bacteria</taxon>
        <taxon>Pseudomonadati</taxon>
        <taxon>Pseudomonadota</taxon>
        <taxon>Alphaproteobacteria</taxon>
        <taxon>Rhodospirillales</taxon>
        <taxon>Rhodospirillaceae</taxon>
        <taxon>Pacificispira</taxon>
    </lineage>
</organism>
<dbReference type="AlphaFoldDB" id="A0A7Y0HH91"/>
<gene>
    <name evidence="1" type="ORF">HH303_12220</name>
</gene>
<sequence length="200" mass="21783">MNASGWATAPSRPSLNSRQVPFLFYIPTGTANSCRSPISVSDADTDIPPTVFSPTAARFDTRPDATLAVTRGTLRLMRDMGLGCITEMPLNNGRRVDIIGFDKKGVATIVEVKSSLEDFTADSKWEEYLPYCDRFFFAVPMDFPVEVLPGSVGLILADAYGAAVERPAAEGTMNGSRRKALTLKFARLAAERLLRLAETV</sequence>
<comment type="caution">
    <text evidence="1">The sequence shown here is derived from an EMBL/GenBank/DDBJ whole genome shotgun (WGS) entry which is preliminary data.</text>
</comment>
<protein>
    <submittedName>
        <fullName evidence="1">MmcB family DNA repair protein</fullName>
    </submittedName>
</protein>
<dbReference type="Pfam" id="PF06319">
    <property type="entry name" value="MmcB-like"/>
    <property type="match status" value="1"/>
</dbReference>
<proteinExistence type="predicted"/>
<evidence type="ECO:0000313" key="1">
    <source>
        <dbReference type="EMBL" id="NMM45249.1"/>
    </source>
</evidence>
<evidence type="ECO:0000313" key="2">
    <source>
        <dbReference type="Proteomes" id="UP000539372"/>
    </source>
</evidence>
<reference evidence="1 2" key="1">
    <citation type="submission" date="2020-04" db="EMBL/GenBank/DDBJ databases">
        <title>Rhodospirillaceae bacterium KN72 isolated from deep sea.</title>
        <authorList>
            <person name="Zhang D.-C."/>
        </authorList>
    </citation>
    <scope>NUCLEOTIDE SEQUENCE [LARGE SCALE GENOMIC DNA]</scope>
    <source>
        <strain evidence="1 2">KN72</strain>
    </source>
</reference>
<keyword evidence="2" id="KW-1185">Reference proteome</keyword>
<dbReference type="Proteomes" id="UP000539372">
    <property type="component" value="Unassembled WGS sequence"/>
</dbReference>
<dbReference type="EMBL" id="JABBNT010000003">
    <property type="protein sequence ID" value="NMM45249.1"/>
    <property type="molecule type" value="Genomic_DNA"/>
</dbReference>
<dbReference type="InterPro" id="IPR009394">
    <property type="entry name" value="MmcB-like"/>
</dbReference>
<accession>A0A7Y0HH91</accession>